<dbReference type="AlphaFoldDB" id="A0A7C9CVB6"/>
<feature type="region of interest" description="Disordered" evidence="1">
    <location>
        <begin position="1"/>
        <end position="24"/>
    </location>
</feature>
<organism evidence="2">
    <name type="scientific">Opuntia streptacantha</name>
    <name type="common">Prickly pear cactus</name>
    <name type="synonym">Opuntia cardona</name>
    <dbReference type="NCBI Taxonomy" id="393608"/>
    <lineage>
        <taxon>Eukaryota</taxon>
        <taxon>Viridiplantae</taxon>
        <taxon>Streptophyta</taxon>
        <taxon>Embryophyta</taxon>
        <taxon>Tracheophyta</taxon>
        <taxon>Spermatophyta</taxon>
        <taxon>Magnoliopsida</taxon>
        <taxon>eudicotyledons</taxon>
        <taxon>Gunneridae</taxon>
        <taxon>Pentapetalae</taxon>
        <taxon>Caryophyllales</taxon>
        <taxon>Cactineae</taxon>
        <taxon>Cactaceae</taxon>
        <taxon>Opuntioideae</taxon>
        <taxon>Opuntia</taxon>
    </lineage>
</organism>
<name>A0A7C9CVB6_OPUST</name>
<dbReference type="EMBL" id="GISG01047615">
    <property type="protein sequence ID" value="MBA4624410.1"/>
    <property type="molecule type" value="Transcribed_RNA"/>
</dbReference>
<dbReference type="EMBL" id="GISG01047610">
    <property type="protein sequence ID" value="MBA4624405.1"/>
    <property type="molecule type" value="Transcribed_RNA"/>
</dbReference>
<proteinExistence type="predicted"/>
<reference evidence="2" key="2">
    <citation type="submission" date="2020-07" db="EMBL/GenBank/DDBJ databases">
        <authorList>
            <person name="Vera ALvarez R."/>
            <person name="Arias-Moreno D.M."/>
            <person name="Jimenez-Jacinto V."/>
            <person name="Jimenez-Bremont J.F."/>
            <person name="Swaminathan K."/>
            <person name="Moose S.P."/>
            <person name="Guerrero-Gonzalez M.L."/>
            <person name="Marino-Ramirez L."/>
            <person name="Landsman D."/>
            <person name="Rodriguez-Kessler M."/>
            <person name="Delgado-Sanchez P."/>
        </authorList>
    </citation>
    <scope>NUCLEOTIDE SEQUENCE</scope>
    <source>
        <tissue evidence="2">Cladode</tissue>
    </source>
</reference>
<accession>A0A7C9CVB6</accession>
<sequence length="103" mass="11309">MKQGQVEPSRKLPRKQGKRSFQGGGTGYPCHPCHAQLVPISPCPARVIVHGFGMIYPCRMAQPCQPGPDAALLTEHDCATQALPMPIKRVFFSICGVFWRSGF</sequence>
<evidence type="ECO:0000256" key="1">
    <source>
        <dbReference type="SAM" id="MobiDB-lite"/>
    </source>
</evidence>
<reference evidence="2" key="1">
    <citation type="journal article" date="2013" name="J. Plant Res.">
        <title>Effect of fungi and light on seed germination of three Opuntia species from semiarid lands of central Mexico.</title>
        <authorList>
            <person name="Delgado-Sanchez P."/>
            <person name="Jimenez-Bremont J.F."/>
            <person name="Guerrero-Gonzalez Mde L."/>
            <person name="Flores J."/>
        </authorList>
    </citation>
    <scope>NUCLEOTIDE SEQUENCE</scope>
    <source>
        <tissue evidence="2">Cladode</tissue>
    </source>
</reference>
<protein>
    <submittedName>
        <fullName evidence="2">Uncharacterized protein</fullName>
    </submittedName>
</protein>
<evidence type="ECO:0000313" key="2">
    <source>
        <dbReference type="EMBL" id="MBA4624405.1"/>
    </source>
</evidence>